<dbReference type="GO" id="GO:0006352">
    <property type="term" value="P:DNA-templated transcription initiation"/>
    <property type="evidence" value="ECO:0007669"/>
    <property type="project" value="InterPro"/>
</dbReference>
<dbReference type="GO" id="GO:0001216">
    <property type="term" value="F:DNA-binding transcription activator activity"/>
    <property type="evidence" value="ECO:0007669"/>
    <property type="project" value="InterPro"/>
</dbReference>
<evidence type="ECO:0000256" key="2">
    <source>
        <dbReference type="ARBA" id="ARBA00022478"/>
    </source>
</evidence>
<feature type="domain" description="RNA polymerase sigma factor 54 DNA-binding" evidence="11">
    <location>
        <begin position="284"/>
        <end position="434"/>
    </location>
</feature>
<dbReference type="AlphaFoldDB" id="A0A511AYN4"/>
<evidence type="ECO:0000256" key="9">
    <source>
        <dbReference type="PIRNR" id="PIRNR000774"/>
    </source>
</evidence>
<dbReference type="RefSeq" id="WP_146793665.1">
    <property type="nucleotide sequence ID" value="NZ_BARC01000005.1"/>
</dbReference>
<proteinExistence type="inferred from homology"/>
<evidence type="ECO:0000256" key="10">
    <source>
        <dbReference type="SAM" id="MobiDB-lite"/>
    </source>
</evidence>
<dbReference type="PANTHER" id="PTHR32248:SF4">
    <property type="entry name" value="RNA POLYMERASE SIGMA-54 FACTOR"/>
    <property type="match status" value="1"/>
</dbReference>
<keyword evidence="8 9" id="KW-0804">Transcription</keyword>
<dbReference type="InterPro" id="IPR007046">
    <property type="entry name" value="RNA_pol_sigma_54_core-bd"/>
</dbReference>
<dbReference type="InterPro" id="IPR038709">
    <property type="entry name" value="RpoN_core-bd_sf"/>
</dbReference>
<evidence type="ECO:0000259" key="12">
    <source>
        <dbReference type="Pfam" id="PF04963"/>
    </source>
</evidence>
<dbReference type="NCBIfam" id="TIGR02395">
    <property type="entry name" value="rpoN_sigma"/>
    <property type="match status" value="1"/>
</dbReference>
<dbReference type="OrthoDB" id="9814402at2"/>
<dbReference type="Gene3D" id="1.10.10.1330">
    <property type="entry name" value="RNA polymerase sigma-54 factor, core-binding domain"/>
    <property type="match status" value="1"/>
</dbReference>
<dbReference type="EMBL" id="BJUZ01000001">
    <property type="protein sequence ID" value="GEK92722.1"/>
    <property type="molecule type" value="Genomic_DNA"/>
</dbReference>
<evidence type="ECO:0000256" key="5">
    <source>
        <dbReference type="ARBA" id="ARBA00023015"/>
    </source>
</evidence>
<dbReference type="GO" id="GO:0000428">
    <property type="term" value="C:DNA-directed RNA polymerase complex"/>
    <property type="evidence" value="ECO:0007669"/>
    <property type="project" value="UniProtKB-KW"/>
</dbReference>
<feature type="domain" description="RNA polymerase sigma factor 54 core-binding" evidence="12">
    <location>
        <begin position="83"/>
        <end position="262"/>
    </location>
</feature>
<dbReference type="PANTHER" id="PTHR32248">
    <property type="entry name" value="RNA POLYMERASE SIGMA-54 FACTOR"/>
    <property type="match status" value="1"/>
</dbReference>
<keyword evidence="6 9" id="KW-0731">Sigma factor</keyword>
<dbReference type="PRINTS" id="PR00045">
    <property type="entry name" value="SIGMA54FCT"/>
</dbReference>
<evidence type="ECO:0000256" key="7">
    <source>
        <dbReference type="ARBA" id="ARBA00023125"/>
    </source>
</evidence>
<dbReference type="Pfam" id="PF04963">
    <property type="entry name" value="Sigma54_CBD"/>
    <property type="match status" value="1"/>
</dbReference>
<dbReference type="Gene3D" id="1.10.10.60">
    <property type="entry name" value="Homeodomain-like"/>
    <property type="match status" value="1"/>
</dbReference>
<gene>
    <name evidence="13" type="ORF">GWA01_04920</name>
</gene>
<keyword evidence="4 9" id="KW-0548">Nucleotidyltransferase</keyword>
<evidence type="ECO:0000256" key="8">
    <source>
        <dbReference type="ARBA" id="ARBA00023163"/>
    </source>
</evidence>
<evidence type="ECO:0000256" key="4">
    <source>
        <dbReference type="ARBA" id="ARBA00022695"/>
    </source>
</evidence>
<keyword evidence="2 9" id="KW-0240">DNA-directed RNA polymerase</keyword>
<feature type="region of interest" description="Disordered" evidence="10">
    <location>
        <begin position="54"/>
        <end position="87"/>
    </location>
</feature>
<dbReference type="PROSITE" id="PS00718">
    <property type="entry name" value="SIGMA54_2"/>
    <property type="match status" value="1"/>
</dbReference>
<dbReference type="InterPro" id="IPR007634">
    <property type="entry name" value="RNA_pol_sigma_54_DNA-bd"/>
</dbReference>
<dbReference type="InterPro" id="IPR000394">
    <property type="entry name" value="RNA_pol_sigma_54"/>
</dbReference>
<protein>
    <recommendedName>
        <fullName evidence="9">RNA polymerase sigma-54 factor</fullName>
    </recommendedName>
</protein>
<evidence type="ECO:0000259" key="11">
    <source>
        <dbReference type="Pfam" id="PF04552"/>
    </source>
</evidence>
<dbReference type="Proteomes" id="UP000321230">
    <property type="component" value="Unassembled WGS sequence"/>
</dbReference>
<dbReference type="Pfam" id="PF04552">
    <property type="entry name" value="Sigma54_DBD"/>
    <property type="match status" value="1"/>
</dbReference>
<dbReference type="GO" id="GO:0016987">
    <property type="term" value="F:sigma factor activity"/>
    <property type="evidence" value="ECO:0007669"/>
    <property type="project" value="UniProtKB-KW"/>
</dbReference>
<keyword evidence="5 9" id="KW-0805">Transcription regulation</keyword>
<evidence type="ECO:0000256" key="3">
    <source>
        <dbReference type="ARBA" id="ARBA00022679"/>
    </source>
</evidence>
<sequence length="439" mass="49467">MLSPGLIQRQTQSIAMTPQLRQAIEMLQYTQQDLAQYLRQQAEQNPLLILEERESSAPDQPPAEPFDDDDPGYFTSDAEKPEAAADGPNLREEIAQQIRLSFPDPTEQTIGLFLLQNLDETGRLTEAPDFLAKTLGIQTDTLETIRQKLMHFDPAGLFAVSLEECLSAQLRVRNRLDPAMAILLRNLDLLAAREWRKLRELCCLEQDDLLDMLAEIRALDPKPGFEPETRRVAIEPDVIVRRNGSGYRISVNTRLLPKVKLDTGLQEHFSRTQDSKHAATRYGAEASFLLRALESRKQSLLKIATGIVERQHGFLEQGLSAMRPFTLRELASITGLHESTVSRIVNAKYMDTPRGVFPLRLFFPSALSQTDDNSLSATAIQQRIRHFIANEGENILSDDALTAMLQAEGTAIQRRTVAKYREALGIPNSSRRRRLGRTD</sequence>
<feature type="compositionally biased region" description="Basic and acidic residues" evidence="10">
    <location>
        <begin position="77"/>
        <end position="87"/>
    </location>
</feature>
<reference evidence="13 14" key="1">
    <citation type="submission" date="2019-07" db="EMBL/GenBank/DDBJ databases">
        <title>Whole genome shotgun sequence of Gluconobacter wancherniae NBRC 103581.</title>
        <authorList>
            <person name="Hosoyama A."/>
            <person name="Uohara A."/>
            <person name="Ohji S."/>
            <person name="Ichikawa N."/>
        </authorList>
    </citation>
    <scope>NUCLEOTIDE SEQUENCE [LARGE SCALE GENOMIC DNA]</scope>
    <source>
        <strain evidence="13 14">NBRC 103581</strain>
    </source>
</reference>
<dbReference type="GO" id="GO:0003677">
    <property type="term" value="F:DNA binding"/>
    <property type="evidence" value="ECO:0007669"/>
    <property type="project" value="UniProtKB-KW"/>
</dbReference>
<dbReference type="PROSITE" id="PS50044">
    <property type="entry name" value="SIGMA54_3"/>
    <property type="match status" value="1"/>
</dbReference>
<accession>A0A511AYN4</accession>
<evidence type="ECO:0000256" key="6">
    <source>
        <dbReference type="ARBA" id="ARBA00023082"/>
    </source>
</evidence>
<organism evidence="13 14">
    <name type="scientific">Gluconobacter wancherniae NBRC 103581</name>
    <dbReference type="NCBI Taxonomy" id="656744"/>
    <lineage>
        <taxon>Bacteria</taxon>
        <taxon>Pseudomonadati</taxon>
        <taxon>Pseudomonadota</taxon>
        <taxon>Alphaproteobacteria</taxon>
        <taxon>Acetobacterales</taxon>
        <taxon>Acetobacteraceae</taxon>
        <taxon>Gluconobacter</taxon>
    </lineage>
</organism>
<keyword evidence="14" id="KW-1185">Reference proteome</keyword>
<dbReference type="GO" id="GO:0016779">
    <property type="term" value="F:nucleotidyltransferase activity"/>
    <property type="evidence" value="ECO:0007669"/>
    <property type="project" value="UniProtKB-KW"/>
</dbReference>
<keyword evidence="7 9" id="KW-0238">DNA-binding</keyword>
<keyword evidence="3 9" id="KW-0808">Transferase</keyword>
<evidence type="ECO:0000256" key="1">
    <source>
        <dbReference type="ARBA" id="ARBA00008798"/>
    </source>
</evidence>
<comment type="caution">
    <text evidence="13">The sequence shown here is derived from an EMBL/GenBank/DDBJ whole genome shotgun (WGS) entry which is preliminary data.</text>
</comment>
<comment type="similarity">
    <text evidence="1 9">Belongs to the sigma-54 factor family.</text>
</comment>
<comment type="function">
    <text evidence="9">Sigma factors are initiation factors that promote the attachment of RNA polymerase to specific initiation sites and are then released.</text>
</comment>
<dbReference type="PIRSF" id="PIRSF000774">
    <property type="entry name" value="RpoN"/>
    <property type="match status" value="1"/>
</dbReference>
<evidence type="ECO:0000313" key="13">
    <source>
        <dbReference type="EMBL" id="GEK92722.1"/>
    </source>
</evidence>
<dbReference type="Pfam" id="PF00309">
    <property type="entry name" value="Sigma54_AID"/>
    <property type="match status" value="1"/>
</dbReference>
<evidence type="ECO:0000313" key="14">
    <source>
        <dbReference type="Proteomes" id="UP000321230"/>
    </source>
</evidence>
<name>A0A511AYN4_9PROT</name>